<evidence type="ECO:0008006" key="3">
    <source>
        <dbReference type="Google" id="ProtNLM"/>
    </source>
</evidence>
<dbReference type="InterPro" id="IPR032675">
    <property type="entry name" value="LRR_dom_sf"/>
</dbReference>
<evidence type="ECO:0000313" key="1">
    <source>
        <dbReference type="EMBL" id="KAL0572445.1"/>
    </source>
</evidence>
<accession>A0ABR3FAW1</accession>
<proteinExistence type="predicted"/>
<comment type="caution">
    <text evidence="1">The sequence shown here is derived from an EMBL/GenBank/DDBJ whole genome shotgun (WGS) entry which is preliminary data.</text>
</comment>
<dbReference type="Gene3D" id="3.80.10.10">
    <property type="entry name" value="Ribonuclease Inhibitor"/>
    <property type="match status" value="1"/>
</dbReference>
<gene>
    <name evidence="1" type="ORF">V5O48_009514</name>
</gene>
<evidence type="ECO:0000313" key="2">
    <source>
        <dbReference type="Proteomes" id="UP001465976"/>
    </source>
</evidence>
<keyword evidence="2" id="KW-1185">Reference proteome</keyword>
<protein>
    <recommendedName>
        <fullName evidence="3">F-box domain-containing protein</fullName>
    </recommendedName>
</protein>
<dbReference type="Proteomes" id="UP001465976">
    <property type="component" value="Unassembled WGS sequence"/>
</dbReference>
<dbReference type="EMBL" id="JBAHYK010000629">
    <property type="protein sequence ID" value="KAL0572445.1"/>
    <property type="molecule type" value="Genomic_DNA"/>
</dbReference>
<organism evidence="1 2">
    <name type="scientific">Marasmius crinis-equi</name>
    <dbReference type="NCBI Taxonomy" id="585013"/>
    <lineage>
        <taxon>Eukaryota</taxon>
        <taxon>Fungi</taxon>
        <taxon>Dikarya</taxon>
        <taxon>Basidiomycota</taxon>
        <taxon>Agaricomycotina</taxon>
        <taxon>Agaricomycetes</taxon>
        <taxon>Agaricomycetidae</taxon>
        <taxon>Agaricales</taxon>
        <taxon>Marasmiineae</taxon>
        <taxon>Marasmiaceae</taxon>
        <taxon>Marasmius</taxon>
    </lineage>
</organism>
<dbReference type="SUPFAM" id="SSF52047">
    <property type="entry name" value="RNI-like"/>
    <property type="match status" value="1"/>
</dbReference>
<reference evidence="1 2" key="1">
    <citation type="submission" date="2024-02" db="EMBL/GenBank/DDBJ databases">
        <title>A draft genome for the cacao thread blight pathogen Marasmius crinis-equi.</title>
        <authorList>
            <person name="Cohen S.P."/>
            <person name="Baruah I.K."/>
            <person name="Amoako-Attah I."/>
            <person name="Bukari Y."/>
            <person name="Meinhardt L.W."/>
            <person name="Bailey B.A."/>
        </authorList>
    </citation>
    <scope>NUCLEOTIDE SEQUENCE [LARGE SCALE GENOMIC DNA]</scope>
    <source>
        <strain evidence="1 2">GH-76</strain>
    </source>
</reference>
<sequence length="484" mass="54415">MDRLPPELHYRILDFCTAELYDSSASNGSQRQPPPTNNPPRDRFIAQARLPWRNNIPATDDPSGMPWTVSQVCKPWRSYLLSNPRLWSFISITFAGVSPPDDDPYEDRFARIKAKLERLRQQLRRASNEPLTVVIRLLYSCTNEGDRILFPLCCQAFRWRDLRIQLDKDRAKGFSAIKGLLPSLESLDITCLGSKFEQEVSSFEIAPRLTKLVLSGDHCLANGTTALRLPFDQITDFAWYDDTSSASPGWRPAHEILSRLQNLEKCRISVHPLTIEAYRNDSQHDAEQPFVSFSGLQQLELIENRGISGIDGIFPWIRAPSLTSLTVSSSGRTRTSLCNFLTFADSLRSLTIHDVETSPHEFGALLSGLTSLKALSFGVAGGITRDYLGLFCEKEAGTDAFLAVPRLEKLTLYEVKDVASSYEEDSLLDVLEARRRNPGVDSIDSQMRLACVDLARNVVTDEARTRLNRLRAEGLRVLLPPVVE</sequence>
<name>A0ABR3FAW1_9AGAR</name>